<keyword evidence="2" id="KW-1133">Transmembrane helix</keyword>
<dbReference type="Pfam" id="PF10531">
    <property type="entry name" value="SLBB"/>
    <property type="match status" value="1"/>
</dbReference>
<protein>
    <recommendedName>
        <fullName evidence="3">Helix-hairpin-helix DNA-binding motif class 1 domain-containing protein</fullName>
    </recommendedName>
</protein>
<dbReference type="NCBIfam" id="TIGR00426">
    <property type="entry name" value="competence protein ComEA helix-hairpin-helix repeat region"/>
    <property type="match status" value="1"/>
</dbReference>
<proteinExistence type="predicted"/>
<evidence type="ECO:0000256" key="1">
    <source>
        <dbReference type="SAM" id="MobiDB-lite"/>
    </source>
</evidence>
<sequence>MRCMKRSPEDRLGALRESSAQGWQPDDDVDDIADLLPKSRPLPRRMVIVSLMIIVLIALCVFGFLTTRDTGQPEAAQITAEPTEKASVQVHVAGAVKKPGVVTLDGQARVVDALDAAGGTKKNADLTQVNLARVVKDGEQIVVPEIADDAGANAPQTAQGTAGGGTGSAAGGTAAGAGQKININSASAAELENLPGIGPVTAAAIVAYREEKGPFASVDALTEVSGIGEATLEKIKPNATV</sequence>
<evidence type="ECO:0000313" key="4">
    <source>
        <dbReference type="EMBL" id="PKY69926.1"/>
    </source>
</evidence>
<dbReference type="SUPFAM" id="SSF47781">
    <property type="entry name" value="RuvA domain 2-like"/>
    <property type="match status" value="1"/>
</dbReference>
<dbReference type="SMART" id="SM00278">
    <property type="entry name" value="HhH1"/>
    <property type="match status" value="2"/>
</dbReference>
<feature type="region of interest" description="Disordered" evidence="1">
    <location>
        <begin position="1"/>
        <end position="28"/>
    </location>
</feature>
<dbReference type="PANTHER" id="PTHR21180:SF32">
    <property type="entry name" value="ENDONUCLEASE_EXONUCLEASE_PHOSPHATASE FAMILY DOMAIN-CONTAINING PROTEIN 1"/>
    <property type="match status" value="1"/>
</dbReference>
<name>A0A2I1IFL3_9MICO</name>
<dbReference type="InterPro" id="IPR019554">
    <property type="entry name" value="Soluble_ligand-bd"/>
</dbReference>
<feature type="compositionally biased region" description="Gly residues" evidence="1">
    <location>
        <begin position="161"/>
        <end position="174"/>
    </location>
</feature>
<dbReference type="Gene3D" id="3.10.560.10">
    <property type="entry name" value="Outer membrane lipoprotein wza domain like"/>
    <property type="match status" value="1"/>
</dbReference>
<feature type="domain" description="Helix-hairpin-helix DNA-binding motif class 1" evidence="3">
    <location>
        <begin position="219"/>
        <end position="238"/>
    </location>
</feature>
<gene>
    <name evidence="4" type="ORF">CYJ40_07595</name>
</gene>
<dbReference type="AlphaFoldDB" id="A0A2I1IFL3"/>
<reference evidence="4 5" key="1">
    <citation type="submission" date="2017-12" db="EMBL/GenBank/DDBJ databases">
        <title>Phylogenetic diversity of female urinary microbiome.</title>
        <authorList>
            <person name="Thomas-White K."/>
            <person name="Wolfe A.J."/>
        </authorList>
    </citation>
    <scope>NUCLEOTIDE SEQUENCE [LARGE SCALE GENOMIC DNA]</scope>
    <source>
        <strain evidence="4 5">UMB0426</strain>
    </source>
</reference>
<keyword evidence="2" id="KW-0472">Membrane</keyword>
<evidence type="ECO:0000256" key="2">
    <source>
        <dbReference type="SAM" id="Phobius"/>
    </source>
</evidence>
<dbReference type="InterPro" id="IPR004509">
    <property type="entry name" value="Competence_ComEA_HhH"/>
</dbReference>
<dbReference type="Gene3D" id="1.10.150.320">
    <property type="entry name" value="Photosystem II 12 kDa extrinsic protein"/>
    <property type="match status" value="1"/>
</dbReference>
<dbReference type="InterPro" id="IPR051675">
    <property type="entry name" value="Endo/Exo/Phosphatase_dom_1"/>
</dbReference>
<comment type="caution">
    <text evidence="4">The sequence shown here is derived from an EMBL/GenBank/DDBJ whole genome shotgun (WGS) entry which is preliminary data.</text>
</comment>
<dbReference type="PANTHER" id="PTHR21180">
    <property type="entry name" value="ENDONUCLEASE/EXONUCLEASE/PHOSPHATASE FAMILY DOMAIN-CONTAINING PROTEIN 1"/>
    <property type="match status" value="1"/>
</dbReference>
<evidence type="ECO:0000313" key="5">
    <source>
        <dbReference type="Proteomes" id="UP000242755"/>
    </source>
</evidence>
<dbReference type="InterPro" id="IPR010994">
    <property type="entry name" value="RuvA_2-like"/>
</dbReference>
<feature type="domain" description="Helix-hairpin-helix DNA-binding motif class 1" evidence="3">
    <location>
        <begin position="189"/>
        <end position="208"/>
    </location>
</feature>
<dbReference type="GO" id="GO:0003677">
    <property type="term" value="F:DNA binding"/>
    <property type="evidence" value="ECO:0007669"/>
    <property type="project" value="InterPro"/>
</dbReference>
<organism evidence="4 5">
    <name type="scientific">Brevibacterium ravenspurgense</name>
    <dbReference type="NCBI Taxonomy" id="479117"/>
    <lineage>
        <taxon>Bacteria</taxon>
        <taxon>Bacillati</taxon>
        <taxon>Actinomycetota</taxon>
        <taxon>Actinomycetes</taxon>
        <taxon>Micrococcales</taxon>
        <taxon>Brevibacteriaceae</taxon>
        <taxon>Brevibacterium</taxon>
    </lineage>
</organism>
<dbReference type="GO" id="GO:0015628">
    <property type="term" value="P:protein secretion by the type II secretion system"/>
    <property type="evidence" value="ECO:0007669"/>
    <property type="project" value="TreeGrafter"/>
</dbReference>
<dbReference type="Pfam" id="PF12836">
    <property type="entry name" value="HHH_3"/>
    <property type="match status" value="1"/>
</dbReference>
<feature type="transmembrane region" description="Helical" evidence="2">
    <location>
        <begin position="46"/>
        <end position="65"/>
    </location>
</feature>
<feature type="region of interest" description="Disordered" evidence="1">
    <location>
        <begin position="152"/>
        <end position="174"/>
    </location>
</feature>
<dbReference type="GO" id="GO:0015627">
    <property type="term" value="C:type II protein secretion system complex"/>
    <property type="evidence" value="ECO:0007669"/>
    <property type="project" value="TreeGrafter"/>
</dbReference>
<dbReference type="EMBL" id="PKGO01000007">
    <property type="protein sequence ID" value="PKY69926.1"/>
    <property type="molecule type" value="Genomic_DNA"/>
</dbReference>
<dbReference type="STRING" id="1176165.GCA_001584405_01228"/>
<dbReference type="InterPro" id="IPR003583">
    <property type="entry name" value="Hlx-hairpin-Hlx_DNA-bd_motif"/>
</dbReference>
<feature type="compositionally biased region" description="Basic and acidic residues" evidence="1">
    <location>
        <begin position="1"/>
        <end position="14"/>
    </location>
</feature>
<keyword evidence="2" id="KW-0812">Transmembrane</keyword>
<accession>A0A2I1IFL3</accession>
<dbReference type="GO" id="GO:0006281">
    <property type="term" value="P:DNA repair"/>
    <property type="evidence" value="ECO:0007669"/>
    <property type="project" value="InterPro"/>
</dbReference>
<dbReference type="Proteomes" id="UP000242755">
    <property type="component" value="Unassembled WGS sequence"/>
</dbReference>
<evidence type="ECO:0000259" key="3">
    <source>
        <dbReference type="SMART" id="SM00278"/>
    </source>
</evidence>